<evidence type="ECO:0000256" key="2">
    <source>
        <dbReference type="ARBA" id="ARBA00023015"/>
    </source>
</evidence>
<keyword evidence="2" id="KW-0805">Transcription regulation</keyword>
<accession>A0AAQ1GMP1</accession>
<dbReference type="FunFam" id="1.10.10.10:FF:000001">
    <property type="entry name" value="LysR family transcriptional regulator"/>
    <property type="match status" value="1"/>
</dbReference>
<evidence type="ECO:0000313" key="6">
    <source>
        <dbReference type="EMBL" id="SEK13291.1"/>
    </source>
</evidence>
<feature type="domain" description="HTH lysR-type" evidence="5">
    <location>
        <begin position="1"/>
        <end position="58"/>
    </location>
</feature>
<dbReference type="RefSeq" id="WP_074987106.1">
    <property type="nucleotide sequence ID" value="NZ_CADFGN010000015.1"/>
</dbReference>
<dbReference type="Pfam" id="PF03466">
    <property type="entry name" value="LysR_substrate"/>
    <property type="match status" value="1"/>
</dbReference>
<dbReference type="InterPro" id="IPR000847">
    <property type="entry name" value="LysR_HTH_N"/>
</dbReference>
<dbReference type="PROSITE" id="PS50931">
    <property type="entry name" value="HTH_LYSR"/>
    <property type="match status" value="1"/>
</dbReference>
<name>A0AAQ1GMP1_9BURK</name>
<dbReference type="InterPro" id="IPR036390">
    <property type="entry name" value="WH_DNA-bd_sf"/>
</dbReference>
<keyword evidence="4" id="KW-0804">Transcription</keyword>
<dbReference type="PANTHER" id="PTHR30537">
    <property type="entry name" value="HTH-TYPE TRANSCRIPTIONAL REGULATOR"/>
    <property type="match status" value="1"/>
</dbReference>
<dbReference type="InterPro" id="IPR036388">
    <property type="entry name" value="WH-like_DNA-bd_sf"/>
</dbReference>
<organism evidence="6 7">
    <name type="scientific">Paraburkholderia tropica</name>
    <dbReference type="NCBI Taxonomy" id="92647"/>
    <lineage>
        <taxon>Bacteria</taxon>
        <taxon>Pseudomonadati</taxon>
        <taxon>Pseudomonadota</taxon>
        <taxon>Betaproteobacteria</taxon>
        <taxon>Burkholderiales</taxon>
        <taxon>Burkholderiaceae</taxon>
        <taxon>Paraburkholderia</taxon>
    </lineage>
</organism>
<evidence type="ECO:0000259" key="5">
    <source>
        <dbReference type="PROSITE" id="PS50931"/>
    </source>
</evidence>
<dbReference type="AlphaFoldDB" id="A0AAQ1GMP1"/>
<dbReference type="Pfam" id="PF00126">
    <property type="entry name" value="HTH_1"/>
    <property type="match status" value="1"/>
</dbReference>
<comment type="caution">
    <text evidence="6">The sequence shown here is derived from an EMBL/GenBank/DDBJ whole genome shotgun (WGS) entry which is preliminary data.</text>
</comment>
<sequence length="298" mass="31521">MDINGSLAFVAVVDCGSFAAAARELGVPRSTVSARVAALEARLGVRLLRRSTRRIALTDEGEAWHASVASAIATLRAAEQRGLTRGEKLSGTIRLSVPLDFPDTVLADAISAFLDSHPRVRVEVHATNEVVDFVGDKFDLAIRGGKPGSSDAVARRIASFRMAAFASPAWLARRGVGDRADHAMSVPDSFAQLDLLAFSPSDDRTAGAQARVVANSFGLLKQMAIRGRGVATLPAHLCADAIAAGTLVEIDPPLQDATQQGLYLVYPSRGDMSARARAFAQHLGDTLERNAVAGRGNR</sequence>
<reference evidence="6 7" key="1">
    <citation type="submission" date="2016-10" db="EMBL/GenBank/DDBJ databases">
        <authorList>
            <person name="Varghese N."/>
            <person name="Submissions S."/>
        </authorList>
    </citation>
    <scope>NUCLEOTIDE SEQUENCE [LARGE SCALE GENOMIC DNA]</scope>
    <source>
        <strain evidence="6 7">LMG 22274</strain>
    </source>
</reference>
<evidence type="ECO:0000313" key="7">
    <source>
        <dbReference type="Proteomes" id="UP000183529"/>
    </source>
</evidence>
<dbReference type="SUPFAM" id="SSF53850">
    <property type="entry name" value="Periplasmic binding protein-like II"/>
    <property type="match status" value="1"/>
</dbReference>
<keyword evidence="3 6" id="KW-0238">DNA-binding</keyword>
<dbReference type="PANTHER" id="PTHR30537:SF5">
    <property type="entry name" value="HTH-TYPE TRANSCRIPTIONAL ACTIVATOR TTDR-RELATED"/>
    <property type="match status" value="1"/>
</dbReference>
<dbReference type="GO" id="GO:0003677">
    <property type="term" value="F:DNA binding"/>
    <property type="evidence" value="ECO:0007669"/>
    <property type="project" value="UniProtKB-KW"/>
</dbReference>
<protein>
    <submittedName>
        <fullName evidence="6">DNA-binding transcriptional regulator, LysR family</fullName>
    </submittedName>
</protein>
<proteinExistence type="inferred from homology"/>
<dbReference type="InterPro" id="IPR058163">
    <property type="entry name" value="LysR-type_TF_proteobact-type"/>
</dbReference>
<dbReference type="Gene3D" id="3.40.190.290">
    <property type="match status" value="1"/>
</dbReference>
<evidence type="ECO:0000256" key="1">
    <source>
        <dbReference type="ARBA" id="ARBA00009437"/>
    </source>
</evidence>
<dbReference type="SUPFAM" id="SSF46785">
    <property type="entry name" value="Winged helix' DNA-binding domain"/>
    <property type="match status" value="1"/>
</dbReference>
<evidence type="ECO:0000256" key="4">
    <source>
        <dbReference type="ARBA" id="ARBA00023163"/>
    </source>
</evidence>
<gene>
    <name evidence="6" type="ORF">SAMN05216550_123153</name>
</gene>
<evidence type="ECO:0000256" key="3">
    <source>
        <dbReference type="ARBA" id="ARBA00023125"/>
    </source>
</evidence>
<dbReference type="Gene3D" id="1.10.10.10">
    <property type="entry name" value="Winged helix-like DNA-binding domain superfamily/Winged helix DNA-binding domain"/>
    <property type="match status" value="1"/>
</dbReference>
<dbReference type="EMBL" id="FNZM01000023">
    <property type="protein sequence ID" value="SEK13291.1"/>
    <property type="molecule type" value="Genomic_DNA"/>
</dbReference>
<dbReference type="CDD" id="cd08422">
    <property type="entry name" value="PBP2_CrgA_like"/>
    <property type="match status" value="1"/>
</dbReference>
<comment type="similarity">
    <text evidence="1">Belongs to the LysR transcriptional regulatory family.</text>
</comment>
<dbReference type="Proteomes" id="UP000183529">
    <property type="component" value="Unassembled WGS sequence"/>
</dbReference>
<dbReference type="InterPro" id="IPR005119">
    <property type="entry name" value="LysR_subst-bd"/>
</dbReference>
<dbReference type="GO" id="GO:0003700">
    <property type="term" value="F:DNA-binding transcription factor activity"/>
    <property type="evidence" value="ECO:0007669"/>
    <property type="project" value="InterPro"/>
</dbReference>